<evidence type="ECO:0000256" key="6">
    <source>
        <dbReference type="ARBA" id="ARBA00035263"/>
    </source>
</evidence>
<dbReference type="GO" id="GO:0005763">
    <property type="term" value="C:mitochondrial small ribosomal subunit"/>
    <property type="evidence" value="ECO:0007669"/>
    <property type="project" value="TreeGrafter"/>
</dbReference>
<organism evidence="8">
    <name type="scientific">Alona affinis</name>
    <dbReference type="NCBI Taxonomy" id="381656"/>
    <lineage>
        <taxon>Eukaryota</taxon>
        <taxon>Metazoa</taxon>
        <taxon>Ecdysozoa</taxon>
        <taxon>Arthropoda</taxon>
        <taxon>Crustacea</taxon>
        <taxon>Branchiopoda</taxon>
        <taxon>Diplostraca</taxon>
        <taxon>Cladocera</taxon>
        <taxon>Anomopoda</taxon>
        <taxon>Chydoridae</taxon>
        <taxon>Alona</taxon>
    </lineage>
</organism>
<gene>
    <name evidence="8" type="primary">EOG090X0KAD</name>
</gene>
<dbReference type="GO" id="GO:0032543">
    <property type="term" value="P:mitochondrial translation"/>
    <property type="evidence" value="ECO:0007669"/>
    <property type="project" value="TreeGrafter"/>
</dbReference>
<evidence type="ECO:0000256" key="1">
    <source>
        <dbReference type="ARBA" id="ARBA00004173"/>
    </source>
</evidence>
<dbReference type="PANTHER" id="PTHR12919:SF20">
    <property type="entry name" value="SMALL RIBOSOMAL SUBUNIT PROTEIN BS16M"/>
    <property type="match status" value="1"/>
</dbReference>
<sequence>MAAAAASRGAPFAKINRVVRLNRKGCANRPFYHIVVQKATDTQDGPVIEQVGSYDPMPNSQNEKLVAVNFQRIKHWLALGAGLSEPLAQLLGLSGFLPNHPATIISAWKNRAAPPLKENSKVERFLGVAPLPMNSKLIESEKSSS</sequence>
<dbReference type="EMBL" id="OC978556">
    <property type="protein sequence ID" value="CAG4635211.1"/>
    <property type="molecule type" value="Genomic_DNA"/>
</dbReference>
<evidence type="ECO:0000256" key="3">
    <source>
        <dbReference type="ARBA" id="ARBA00022980"/>
    </source>
</evidence>
<evidence type="ECO:0000256" key="7">
    <source>
        <dbReference type="ARBA" id="ARBA00035438"/>
    </source>
</evidence>
<keyword evidence="4" id="KW-0496">Mitochondrion</keyword>
<evidence type="ECO:0000256" key="5">
    <source>
        <dbReference type="ARBA" id="ARBA00023274"/>
    </source>
</evidence>
<dbReference type="AlphaFoldDB" id="A0A9N6WRB1"/>
<reference evidence="8" key="1">
    <citation type="submission" date="2021-04" db="EMBL/GenBank/DDBJ databases">
        <authorList>
            <person name="Cornetti L."/>
        </authorList>
    </citation>
    <scope>NUCLEOTIDE SEQUENCE</scope>
</reference>
<proteinExistence type="inferred from homology"/>
<comment type="similarity">
    <text evidence="2">Belongs to the bacterial ribosomal protein bS16 family.</text>
</comment>
<accession>A0A9N6WRB1</accession>
<keyword evidence="5" id="KW-0687">Ribonucleoprotein</keyword>
<dbReference type="InterPro" id="IPR023803">
    <property type="entry name" value="Ribosomal_bS16_dom_sf"/>
</dbReference>
<name>A0A9N6WRB1_9CRUS</name>
<dbReference type="FunFam" id="3.30.1320.10:FF:000004">
    <property type="entry name" value="28S ribosomal protein S16, mitochondrial"/>
    <property type="match status" value="1"/>
</dbReference>
<protein>
    <recommendedName>
        <fullName evidence="6">Small ribosomal subunit protein bS16m</fullName>
    </recommendedName>
    <alternativeName>
        <fullName evidence="7">28S ribosomal protein S16, mitochondrial</fullName>
    </alternativeName>
</protein>
<dbReference type="GO" id="GO:0005743">
    <property type="term" value="C:mitochondrial inner membrane"/>
    <property type="evidence" value="ECO:0007669"/>
    <property type="project" value="UniProtKB-ARBA"/>
</dbReference>
<dbReference type="PANTHER" id="PTHR12919">
    <property type="entry name" value="30S RIBOSOMAL PROTEIN S16"/>
    <property type="match status" value="1"/>
</dbReference>
<dbReference type="Gene3D" id="3.30.1320.10">
    <property type="match status" value="1"/>
</dbReference>
<dbReference type="HAMAP" id="MF_00385">
    <property type="entry name" value="Ribosomal_bS16"/>
    <property type="match status" value="1"/>
</dbReference>
<keyword evidence="3" id="KW-0689">Ribosomal protein</keyword>
<evidence type="ECO:0000256" key="2">
    <source>
        <dbReference type="ARBA" id="ARBA00006668"/>
    </source>
</evidence>
<comment type="subcellular location">
    <subcellularLocation>
        <location evidence="1">Mitochondrion</location>
    </subcellularLocation>
</comment>
<evidence type="ECO:0000256" key="4">
    <source>
        <dbReference type="ARBA" id="ARBA00023128"/>
    </source>
</evidence>
<dbReference type="NCBIfam" id="TIGR00002">
    <property type="entry name" value="S16"/>
    <property type="match status" value="1"/>
</dbReference>
<dbReference type="InterPro" id="IPR000307">
    <property type="entry name" value="Ribosomal_bS16"/>
</dbReference>
<dbReference type="GO" id="GO:0003735">
    <property type="term" value="F:structural constituent of ribosome"/>
    <property type="evidence" value="ECO:0007669"/>
    <property type="project" value="InterPro"/>
</dbReference>
<dbReference type="Pfam" id="PF00886">
    <property type="entry name" value="Ribosomal_S16"/>
    <property type="match status" value="1"/>
</dbReference>
<dbReference type="SUPFAM" id="SSF54565">
    <property type="entry name" value="Ribosomal protein S16"/>
    <property type="match status" value="1"/>
</dbReference>
<evidence type="ECO:0000313" key="8">
    <source>
        <dbReference type="EMBL" id="CAG4635211.1"/>
    </source>
</evidence>